<dbReference type="PANTHER" id="PTHR33977:SF1">
    <property type="entry name" value="ZINC ION BINDING PROTEIN"/>
    <property type="match status" value="1"/>
</dbReference>
<name>A0A0B1S845_OESDE</name>
<dbReference type="InterPro" id="IPR002219">
    <property type="entry name" value="PKC_DAG/PE"/>
</dbReference>
<keyword evidence="3" id="KW-1185">Reference proteome</keyword>
<sequence length="719" mass="82799">MSGGQKDLVAHVKTMHASSTDDYTIERAIFTDKAVFTEWKRRLEDECIVRWATYAKKSHQDYSITYMRCSRALPRPNYLQTNKWSKKVTTWCTAFMKVSLILLETNSCKKEEFQVTERANKVEVEFCRAHFGHEQEPALLSIDSASEAYIAALLKDGFKYEQVLRKVRECCKRTDATQTRLYYTTLRDIRSIAIRNKIDLARRHNNDLMSAELRIREGNPNDGVRLYRPASEETGEGFVLIFLIAVIITPIQKEWLEKYAKRAICVDDTFNLTPYTLRLATVVLADEWDKGLPSAFLLSQRMTEEEVTLLFEQVKMLVPSFETAYFMSDDSNSFYNAFRRVFPGSEARKLLCTFHITQAVKRNTGKLSNRSHAPMVVAKISELCKTSNPRTFAMQYTRLLTFLREQNEAAMVEYFERNWSSRVTQWGAFGRNYSCMNTSMLIERFHRKLKHEFSDVKSNMRLDSLLDILISLVPFMEEDRQIKMARGLREGRHRLQEHHRAHDLALKMFSGRVDLVKTVTPAVSAQETFLLQDVATFSVKEPTTATADVDSLDRCKEELQKIESTLASIRAQSIILAKAPGSEDVLVEAVSALTQVHKDLIAAVCQKTEGSEKHLRMHRRIDLSAIGRLPKPSPIRLTKRCEIPRKRPRPQHKPLPSYNEDDIEFCVKCFRRTPLTDEEKDNWLKCDSCGMWAHERCVDSEGASCPCGDGVFKYCVISK</sequence>
<dbReference type="AlphaFoldDB" id="A0A0B1S845"/>
<dbReference type="Pfam" id="PF10551">
    <property type="entry name" value="MULE"/>
    <property type="match status" value="1"/>
</dbReference>
<gene>
    <name evidence="2" type="ORF">OESDEN_20268</name>
</gene>
<dbReference type="PROSITE" id="PS50081">
    <property type="entry name" value="ZF_DAG_PE_2"/>
    <property type="match status" value="1"/>
</dbReference>
<evidence type="ECO:0000259" key="1">
    <source>
        <dbReference type="PROSITE" id="PS50081"/>
    </source>
</evidence>
<feature type="domain" description="Phorbol-ester/DAG-type" evidence="1">
    <location>
        <begin position="651"/>
        <end position="705"/>
    </location>
</feature>
<reference evidence="2 3" key="1">
    <citation type="submission" date="2014-03" db="EMBL/GenBank/DDBJ databases">
        <title>Draft genome of the hookworm Oesophagostomum dentatum.</title>
        <authorList>
            <person name="Mitreva M."/>
        </authorList>
    </citation>
    <scope>NUCLEOTIDE SEQUENCE [LARGE SCALE GENOMIC DNA]</scope>
    <source>
        <strain evidence="2 3">OD-Hann</strain>
    </source>
</reference>
<protein>
    <recommendedName>
        <fullName evidence="1">Phorbol-ester/DAG-type domain-containing protein</fullName>
    </recommendedName>
</protein>
<dbReference type="CDD" id="cd15489">
    <property type="entry name" value="PHD_SF"/>
    <property type="match status" value="1"/>
</dbReference>
<dbReference type="PANTHER" id="PTHR33977">
    <property type="entry name" value="ZINC ION BINDING PROTEIN"/>
    <property type="match status" value="1"/>
</dbReference>
<evidence type="ECO:0000313" key="3">
    <source>
        <dbReference type="Proteomes" id="UP000053660"/>
    </source>
</evidence>
<dbReference type="OrthoDB" id="5866964at2759"/>
<proteinExistence type="predicted"/>
<accession>A0A0B1S845</accession>
<dbReference type="EMBL" id="KN602030">
    <property type="protein sequence ID" value="KHJ80066.1"/>
    <property type="molecule type" value="Genomic_DNA"/>
</dbReference>
<dbReference type="InterPro" id="IPR018289">
    <property type="entry name" value="MULE_transposase_dom"/>
</dbReference>
<evidence type="ECO:0000313" key="2">
    <source>
        <dbReference type="EMBL" id="KHJ80066.1"/>
    </source>
</evidence>
<dbReference type="Proteomes" id="UP000053660">
    <property type="component" value="Unassembled WGS sequence"/>
</dbReference>
<organism evidence="2 3">
    <name type="scientific">Oesophagostomum dentatum</name>
    <name type="common">Nodular worm</name>
    <dbReference type="NCBI Taxonomy" id="61180"/>
    <lineage>
        <taxon>Eukaryota</taxon>
        <taxon>Metazoa</taxon>
        <taxon>Ecdysozoa</taxon>
        <taxon>Nematoda</taxon>
        <taxon>Chromadorea</taxon>
        <taxon>Rhabditida</taxon>
        <taxon>Rhabditina</taxon>
        <taxon>Rhabditomorpha</taxon>
        <taxon>Strongyloidea</taxon>
        <taxon>Strongylidae</taxon>
        <taxon>Oesophagostomum</taxon>
    </lineage>
</organism>